<organism evidence="2 3">
    <name type="scientific">Lagenidium giganteum</name>
    <dbReference type="NCBI Taxonomy" id="4803"/>
    <lineage>
        <taxon>Eukaryota</taxon>
        <taxon>Sar</taxon>
        <taxon>Stramenopiles</taxon>
        <taxon>Oomycota</taxon>
        <taxon>Peronosporomycetes</taxon>
        <taxon>Pythiales</taxon>
        <taxon>Pythiaceae</taxon>
    </lineage>
</organism>
<dbReference type="AlphaFoldDB" id="A0AAV2ZH73"/>
<name>A0AAV2ZH73_9STRA</name>
<keyword evidence="1" id="KW-0732">Signal</keyword>
<evidence type="ECO:0000313" key="2">
    <source>
        <dbReference type="EMBL" id="DBA04244.1"/>
    </source>
</evidence>
<keyword evidence="3" id="KW-1185">Reference proteome</keyword>
<proteinExistence type="predicted"/>
<protein>
    <recommendedName>
        <fullName evidence="4">Lipid-binding serum glycoprotein C-terminal domain-containing protein</fullName>
    </recommendedName>
</protein>
<feature type="chain" id="PRO_5043988178" description="Lipid-binding serum glycoprotein C-terminal domain-containing protein" evidence="1">
    <location>
        <begin position="28"/>
        <end position="637"/>
    </location>
</feature>
<accession>A0AAV2ZH73</accession>
<feature type="signal peptide" evidence="1">
    <location>
        <begin position="1"/>
        <end position="27"/>
    </location>
</feature>
<comment type="caution">
    <text evidence="2">The sequence shown here is derived from an EMBL/GenBank/DDBJ whole genome shotgun (WGS) entry which is preliminary data.</text>
</comment>
<dbReference type="Proteomes" id="UP001146120">
    <property type="component" value="Unassembled WGS sequence"/>
</dbReference>
<evidence type="ECO:0008006" key="4">
    <source>
        <dbReference type="Google" id="ProtNLM"/>
    </source>
</evidence>
<reference evidence="2" key="1">
    <citation type="submission" date="2022-11" db="EMBL/GenBank/DDBJ databases">
        <authorList>
            <person name="Morgan W.R."/>
            <person name="Tartar A."/>
        </authorList>
    </citation>
    <scope>NUCLEOTIDE SEQUENCE</scope>
    <source>
        <strain evidence="2">ARSEF 373</strain>
    </source>
</reference>
<dbReference type="EMBL" id="DAKRPA010000010">
    <property type="protein sequence ID" value="DBA04244.1"/>
    <property type="molecule type" value="Genomic_DNA"/>
</dbReference>
<gene>
    <name evidence="2" type="ORF">N0F65_009479</name>
</gene>
<sequence length="637" mass="69300">MPQTRSIAMKLFAYVATVACAVLRVQAQEEASPEGAQCAAIDFTTKTADFVGLNNVVDIASGMIKDLAKPFDPLHVKDKVLDVVPFDVAGLHFQLTPTIQTLQVAGITTLKPRHLNVSSPSSLEIGADFLGNLKLDATLRLSIQQVNRRWWDLCWTNPLKPKECPPKEIDIDVSLGLAKPSLATNVLVAMLQCPANAKDCKDLTVMDLMMAGLNMKTDPTAMVKFASRVLLRIKEVQLLEVAINFDQVTDLGFHFHSSGPLVTELGKKLLAFGKDELNKKGDIYNLAMQQLQKQFVTLGNKVIAQKLAPQFGSDCHDNSLPTSPFSHALPSAQEEATEATPEIVPFVSEAEAKGQCSALDFTQKAGDFTGVNNIIDIAVNSGLLKAKLAALDPLSIKDKTLDAIPFDIVGLHFQITPTIQTLQATGVSSVKPRHLEVTSPSSLQIGADFEGDVKLDTTVRLSIQQVNRRWWDLCWTNLLKPKDCPPAIIDLDASLGLSKPSVGTNALIAMLQCPPNAGADCKDITMFDLMMAGMSGDPAALTAFLNRVLLRIKEVQLLDLSVNFDKVTDLNLHFHSSGPLVTELGKKLYAFAKDEMNKKGDIFKFAIGQINKQGKKLANKVIAEKFGSKFGGDCRDK</sequence>
<reference evidence="2" key="2">
    <citation type="journal article" date="2023" name="Microbiol Resour">
        <title>Decontamination and Annotation of the Draft Genome Sequence of the Oomycete Lagenidium giganteum ARSEF 373.</title>
        <authorList>
            <person name="Morgan W.R."/>
            <person name="Tartar A."/>
        </authorList>
    </citation>
    <scope>NUCLEOTIDE SEQUENCE</scope>
    <source>
        <strain evidence="2">ARSEF 373</strain>
    </source>
</reference>
<evidence type="ECO:0000256" key="1">
    <source>
        <dbReference type="SAM" id="SignalP"/>
    </source>
</evidence>
<evidence type="ECO:0000313" key="3">
    <source>
        <dbReference type="Proteomes" id="UP001146120"/>
    </source>
</evidence>